<dbReference type="AlphaFoldDB" id="A0A1F6TM20"/>
<keyword evidence="2" id="KW-1133">Transmembrane helix</keyword>
<reference evidence="3 4" key="1">
    <citation type="journal article" date="2016" name="Nat. Commun.">
        <title>Thousands of microbial genomes shed light on interconnected biogeochemical processes in an aquifer system.</title>
        <authorList>
            <person name="Anantharaman K."/>
            <person name="Brown C.T."/>
            <person name="Hug L.A."/>
            <person name="Sharon I."/>
            <person name="Castelle C.J."/>
            <person name="Probst A.J."/>
            <person name="Thomas B.C."/>
            <person name="Singh A."/>
            <person name="Wilkins M.J."/>
            <person name="Karaoz U."/>
            <person name="Brodie E.L."/>
            <person name="Williams K.H."/>
            <person name="Hubbard S.S."/>
            <person name="Banfield J.F."/>
        </authorList>
    </citation>
    <scope>NUCLEOTIDE SEQUENCE [LARGE SCALE GENOMIC DNA]</scope>
</reference>
<evidence type="ECO:0000256" key="1">
    <source>
        <dbReference type="SAM" id="MobiDB-lite"/>
    </source>
</evidence>
<keyword evidence="2" id="KW-0812">Transmembrane</keyword>
<proteinExistence type="predicted"/>
<name>A0A1F6TM20_9BACT</name>
<evidence type="ECO:0008006" key="5">
    <source>
        <dbReference type="Google" id="ProtNLM"/>
    </source>
</evidence>
<protein>
    <recommendedName>
        <fullName evidence="5">Baseplate protein J-like domain-containing protein</fullName>
    </recommendedName>
</protein>
<evidence type="ECO:0000256" key="2">
    <source>
        <dbReference type="SAM" id="Phobius"/>
    </source>
</evidence>
<dbReference type="Proteomes" id="UP000176484">
    <property type="component" value="Unassembled WGS sequence"/>
</dbReference>
<keyword evidence="2" id="KW-0472">Membrane</keyword>
<organism evidence="3 4">
    <name type="scientific">Candidatus Nomurabacteria bacterium GWB1_40_6</name>
    <dbReference type="NCBI Taxonomy" id="1801727"/>
    <lineage>
        <taxon>Bacteria</taxon>
        <taxon>Candidatus Nomuraibacteriota</taxon>
    </lineage>
</organism>
<comment type="caution">
    <text evidence="3">The sequence shown here is derived from an EMBL/GenBank/DDBJ whole genome shotgun (WGS) entry which is preliminary data.</text>
</comment>
<accession>A0A1F6TM20</accession>
<evidence type="ECO:0000313" key="3">
    <source>
        <dbReference type="EMBL" id="OGI46152.1"/>
    </source>
</evidence>
<gene>
    <name evidence="3" type="ORF">A2121_02515</name>
</gene>
<feature type="region of interest" description="Disordered" evidence="1">
    <location>
        <begin position="14"/>
        <end position="46"/>
    </location>
</feature>
<feature type="transmembrane region" description="Helical" evidence="2">
    <location>
        <begin position="72"/>
        <end position="93"/>
    </location>
</feature>
<feature type="compositionally biased region" description="Basic and acidic residues" evidence="1">
    <location>
        <begin position="30"/>
        <end position="46"/>
    </location>
</feature>
<evidence type="ECO:0000313" key="4">
    <source>
        <dbReference type="Proteomes" id="UP000176484"/>
    </source>
</evidence>
<sequence>MPKYLFEDMVRNKRERQGAGKNTRASFIDQPREIKETKKEPEPKEEPISEIIYKVSETKEARVVYSKSRGRYMLWAIAIISIIFCLFALSFLFSNAEIAVDPKIREVILNENLSANLNSNSGLPFNLVVFDDTESKTIKATGEKDMAEKAVGTVIIYNAFSSSPQTLSIDTRLEGSNGKMYKTQTKTVVPGMKKGSTTPGSVEVKIYAAEAGEEYNSGPLDFKIFGFKGTPKYSKFYGRSKTGTQITGGFKGKVPSVSEEEKTVAMTEMETILKAKLLKKVATPGFVLFKDAVFFNIGDADTPSATTTDSNLATITLKGTIHGILFNEQKLTKKIAENKIDEYDGAEVYIPNIKDLNFSLPTGQAGLSNKANLAFDNLESINFNLSGPAKIVSRLDEDKFTTDLLGISKKNFAQVLSQYPNIESAVLKLRFPWMQSVPDEAENVKVVVNYPK</sequence>
<dbReference type="EMBL" id="MFTD01000028">
    <property type="protein sequence ID" value="OGI46152.1"/>
    <property type="molecule type" value="Genomic_DNA"/>
</dbReference>